<dbReference type="AlphaFoldDB" id="A0A381WL49"/>
<proteinExistence type="predicted"/>
<protein>
    <submittedName>
        <fullName evidence="2">Uncharacterized protein</fullName>
    </submittedName>
</protein>
<evidence type="ECO:0000313" key="2">
    <source>
        <dbReference type="EMBL" id="SVA53225.1"/>
    </source>
</evidence>
<name>A0A381WL49_9ZZZZ</name>
<reference evidence="2" key="1">
    <citation type="submission" date="2018-05" db="EMBL/GenBank/DDBJ databases">
        <authorList>
            <person name="Lanie J.A."/>
            <person name="Ng W.-L."/>
            <person name="Kazmierczak K.M."/>
            <person name="Andrzejewski T.M."/>
            <person name="Davidsen T.M."/>
            <person name="Wayne K.J."/>
            <person name="Tettelin H."/>
            <person name="Glass J.I."/>
            <person name="Rusch D."/>
            <person name="Podicherti R."/>
            <person name="Tsui H.-C.T."/>
            <person name="Winkler M.E."/>
        </authorList>
    </citation>
    <scope>NUCLEOTIDE SEQUENCE</scope>
</reference>
<dbReference type="EMBL" id="UINC01012153">
    <property type="protein sequence ID" value="SVA53225.1"/>
    <property type="molecule type" value="Genomic_DNA"/>
</dbReference>
<gene>
    <name evidence="1" type="ORF">METZ01_LOCUS100708</name>
    <name evidence="2" type="ORF">METZ01_LOCUS106079</name>
</gene>
<dbReference type="EMBL" id="UINC01010785">
    <property type="protein sequence ID" value="SVA47854.1"/>
    <property type="molecule type" value="Genomic_DNA"/>
</dbReference>
<sequence length="35" mass="4175">MAENNLFVLGKNLAFLHNNRLFLIQFEVLMEFQYG</sequence>
<accession>A0A381WL49</accession>
<evidence type="ECO:0000313" key="1">
    <source>
        <dbReference type="EMBL" id="SVA47854.1"/>
    </source>
</evidence>
<organism evidence="2">
    <name type="scientific">marine metagenome</name>
    <dbReference type="NCBI Taxonomy" id="408172"/>
    <lineage>
        <taxon>unclassified sequences</taxon>
        <taxon>metagenomes</taxon>
        <taxon>ecological metagenomes</taxon>
    </lineage>
</organism>